<name>A0A9D2CJV5_9BACE</name>
<keyword evidence="1" id="KW-1133">Transmembrane helix</keyword>
<dbReference type="InterPro" id="IPR011250">
    <property type="entry name" value="OMP/PagP_B-barrel"/>
</dbReference>
<dbReference type="Gene3D" id="2.40.160.20">
    <property type="match status" value="1"/>
</dbReference>
<dbReference type="AlphaFoldDB" id="A0A9D2CJV5"/>
<gene>
    <name evidence="2" type="ORF">H9824_06225</name>
</gene>
<dbReference type="EMBL" id="DXCV01000042">
    <property type="protein sequence ID" value="HIY88282.1"/>
    <property type="molecule type" value="Genomic_DNA"/>
</dbReference>
<dbReference type="SUPFAM" id="SSF56925">
    <property type="entry name" value="OMPA-like"/>
    <property type="match status" value="1"/>
</dbReference>
<organism evidence="2 3">
    <name type="scientific">Candidatus Bacteroides pullicola</name>
    <dbReference type="NCBI Taxonomy" id="2838475"/>
    <lineage>
        <taxon>Bacteria</taxon>
        <taxon>Pseudomonadati</taxon>
        <taxon>Bacteroidota</taxon>
        <taxon>Bacteroidia</taxon>
        <taxon>Bacteroidales</taxon>
        <taxon>Bacteroidaceae</taxon>
        <taxon>Bacteroides</taxon>
    </lineage>
</organism>
<sequence length="342" mass="36904">MRDKSEITDLFKSRLEHAELEVRDGFWETLERDVAASSPSPPARPVRRRIYRWAAAAASVLLVLGIAMAVWRKPAPQEGREAVRHLASAEVKEPESRAPEVPASPVQAVVVAQAEPSDGQPLSVHVSITITQRQYGGYPQERRRADNALFPAAGGYREAGDGTSQSALQDDGATVEDCATLLKNPRWALKAGIGTSLPKGGYHAPLTAGLSLERRLNRRLSLEAGVQYSRLAGTQGETLHTLGIPVRLNVRLAGNDKVDFYALAGGAVEKCVAGAPDNSFEAEPVQCSVMAGLGVRYKMSDRLALFAEPTVSHHFDSDASTPSLRTECPTNLNLLCGLRMAF</sequence>
<evidence type="ECO:0000313" key="3">
    <source>
        <dbReference type="Proteomes" id="UP000886851"/>
    </source>
</evidence>
<dbReference type="Proteomes" id="UP000886851">
    <property type="component" value="Unassembled WGS sequence"/>
</dbReference>
<evidence type="ECO:0000313" key="2">
    <source>
        <dbReference type="EMBL" id="HIY88282.1"/>
    </source>
</evidence>
<comment type="caution">
    <text evidence="2">The sequence shown here is derived from an EMBL/GenBank/DDBJ whole genome shotgun (WGS) entry which is preliminary data.</text>
</comment>
<proteinExistence type="predicted"/>
<reference evidence="2" key="2">
    <citation type="submission" date="2021-04" db="EMBL/GenBank/DDBJ databases">
        <authorList>
            <person name="Gilroy R."/>
        </authorList>
    </citation>
    <scope>NUCLEOTIDE SEQUENCE</scope>
    <source>
        <strain evidence="2">Gambia2-208</strain>
    </source>
</reference>
<reference evidence="2" key="1">
    <citation type="journal article" date="2021" name="PeerJ">
        <title>Extensive microbial diversity within the chicken gut microbiome revealed by metagenomics and culture.</title>
        <authorList>
            <person name="Gilroy R."/>
            <person name="Ravi A."/>
            <person name="Getino M."/>
            <person name="Pursley I."/>
            <person name="Horton D.L."/>
            <person name="Alikhan N.F."/>
            <person name="Baker D."/>
            <person name="Gharbi K."/>
            <person name="Hall N."/>
            <person name="Watson M."/>
            <person name="Adriaenssens E.M."/>
            <person name="Foster-Nyarko E."/>
            <person name="Jarju S."/>
            <person name="Secka A."/>
            <person name="Antonio M."/>
            <person name="Oren A."/>
            <person name="Chaudhuri R.R."/>
            <person name="La Ragione R."/>
            <person name="Hildebrand F."/>
            <person name="Pallen M.J."/>
        </authorList>
    </citation>
    <scope>NUCLEOTIDE SEQUENCE</scope>
    <source>
        <strain evidence="2">Gambia2-208</strain>
    </source>
</reference>
<keyword evidence="1" id="KW-0472">Membrane</keyword>
<feature type="transmembrane region" description="Helical" evidence="1">
    <location>
        <begin position="50"/>
        <end position="71"/>
    </location>
</feature>
<keyword evidence="1" id="KW-0812">Transmembrane</keyword>
<accession>A0A9D2CJV5</accession>
<protein>
    <submittedName>
        <fullName evidence="2">Porin family protein</fullName>
    </submittedName>
</protein>
<evidence type="ECO:0000256" key="1">
    <source>
        <dbReference type="SAM" id="Phobius"/>
    </source>
</evidence>